<feature type="transmembrane region" description="Helical" evidence="1">
    <location>
        <begin position="92"/>
        <end position="111"/>
    </location>
</feature>
<accession>A0ABS2NS12</accession>
<reference evidence="3 4" key="1">
    <citation type="submission" date="2021-01" db="EMBL/GenBank/DDBJ databases">
        <title>Genomic Encyclopedia of Type Strains, Phase IV (KMG-IV): sequencing the most valuable type-strain genomes for metagenomic binning, comparative biology and taxonomic classification.</title>
        <authorList>
            <person name="Goeker M."/>
        </authorList>
    </citation>
    <scope>NUCLEOTIDE SEQUENCE [LARGE SCALE GENOMIC DNA]</scope>
    <source>
        <strain evidence="3 4">DSM 25890</strain>
    </source>
</reference>
<comment type="caution">
    <text evidence="3">The sequence shown here is derived from an EMBL/GenBank/DDBJ whole genome shotgun (WGS) entry which is preliminary data.</text>
</comment>
<dbReference type="PANTHER" id="PTHR36834">
    <property type="entry name" value="MEMBRANE PROTEIN-RELATED"/>
    <property type="match status" value="1"/>
</dbReference>
<keyword evidence="1" id="KW-0472">Membrane</keyword>
<keyword evidence="1" id="KW-0812">Transmembrane</keyword>
<keyword evidence="4" id="KW-1185">Reference proteome</keyword>
<dbReference type="Proteomes" id="UP001314796">
    <property type="component" value="Unassembled WGS sequence"/>
</dbReference>
<evidence type="ECO:0000313" key="3">
    <source>
        <dbReference type="EMBL" id="MBM7615749.1"/>
    </source>
</evidence>
<dbReference type="InterPro" id="IPR053150">
    <property type="entry name" value="Teicoplanin_resist-assoc"/>
</dbReference>
<evidence type="ECO:0000313" key="4">
    <source>
        <dbReference type="Proteomes" id="UP001314796"/>
    </source>
</evidence>
<protein>
    <submittedName>
        <fullName evidence="3">Glycopeptide antibiotics resistance protein</fullName>
    </submittedName>
</protein>
<dbReference type="Pfam" id="PF04892">
    <property type="entry name" value="VanZ"/>
    <property type="match status" value="1"/>
</dbReference>
<gene>
    <name evidence="3" type="ORF">JOC73_002323</name>
</gene>
<organism evidence="3 4">
    <name type="scientific">Alkaliphilus hydrothermalis</name>
    <dbReference type="NCBI Taxonomy" id="1482730"/>
    <lineage>
        <taxon>Bacteria</taxon>
        <taxon>Bacillati</taxon>
        <taxon>Bacillota</taxon>
        <taxon>Clostridia</taxon>
        <taxon>Peptostreptococcales</taxon>
        <taxon>Natronincolaceae</taxon>
        <taxon>Alkaliphilus</taxon>
    </lineage>
</organism>
<feature type="transmembrane region" description="Helical" evidence="1">
    <location>
        <begin position="117"/>
        <end position="134"/>
    </location>
</feature>
<feature type="transmembrane region" description="Helical" evidence="1">
    <location>
        <begin position="55"/>
        <end position="80"/>
    </location>
</feature>
<feature type="domain" description="VanZ-like" evidence="2">
    <location>
        <begin position="13"/>
        <end position="133"/>
    </location>
</feature>
<dbReference type="RefSeq" id="WP_204403307.1">
    <property type="nucleotide sequence ID" value="NZ_JAFBEE010000017.1"/>
</dbReference>
<evidence type="ECO:0000256" key="1">
    <source>
        <dbReference type="SAM" id="Phobius"/>
    </source>
</evidence>
<dbReference type="PANTHER" id="PTHR36834:SF1">
    <property type="entry name" value="INTEGRAL MEMBRANE PROTEIN"/>
    <property type="match status" value="1"/>
</dbReference>
<keyword evidence="1" id="KW-1133">Transmembrane helix</keyword>
<name>A0ABS2NS12_9FIRM</name>
<sequence length="141" mass="16186">MRPFIKRIALVILLAYTLLLGYWMLWGFGRAVQPQYMYNIVPFRTIKLFFHSRKSILKMSIINLIGNIGVFVPFGILIPLSFGGKIAKMLGIFLRGLLLLEILQLLTRRGSFDVDDLILNTVGAMVGYGLYKIGKSWFQRR</sequence>
<proteinExistence type="predicted"/>
<dbReference type="EMBL" id="JAFBEE010000017">
    <property type="protein sequence ID" value="MBM7615749.1"/>
    <property type="molecule type" value="Genomic_DNA"/>
</dbReference>
<dbReference type="InterPro" id="IPR006976">
    <property type="entry name" value="VanZ-like"/>
</dbReference>
<evidence type="ECO:0000259" key="2">
    <source>
        <dbReference type="Pfam" id="PF04892"/>
    </source>
</evidence>